<evidence type="ECO:0000256" key="4">
    <source>
        <dbReference type="ARBA" id="ARBA00023136"/>
    </source>
</evidence>
<dbReference type="GO" id="GO:0016020">
    <property type="term" value="C:membrane"/>
    <property type="evidence" value="ECO:0007669"/>
    <property type="project" value="UniProtKB-SubCell"/>
</dbReference>
<dbReference type="SUPFAM" id="SSF50044">
    <property type="entry name" value="SH3-domain"/>
    <property type="match status" value="1"/>
</dbReference>
<feature type="transmembrane region" description="Helical" evidence="6">
    <location>
        <begin position="243"/>
        <end position="267"/>
    </location>
</feature>
<dbReference type="Gene3D" id="2.30.30.40">
    <property type="entry name" value="SH3 Domains"/>
    <property type="match status" value="1"/>
</dbReference>
<keyword evidence="2 6" id="KW-0812">Transmembrane</keyword>
<dbReference type="InterPro" id="IPR051694">
    <property type="entry name" value="Immunoregulatory_rcpt-like"/>
</dbReference>
<evidence type="ECO:0000313" key="8">
    <source>
        <dbReference type="Proteomes" id="UP000799440"/>
    </source>
</evidence>
<reference evidence="7" key="1">
    <citation type="journal article" date="2020" name="Stud. Mycol.">
        <title>101 Dothideomycetes genomes: a test case for predicting lifestyles and emergence of pathogens.</title>
        <authorList>
            <person name="Haridas S."/>
            <person name="Albert R."/>
            <person name="Binder M."/>
            <person name="Bloem J."/>
            <person name="Labutti K."/>
            <person name="Salamov A."/>
            <person name="Andreopoulos B."/>
            <person name="Baker S."/>
            <person name="Barry K."/>
            <person name="Bills G."/>
            <person name="Bluhm B."/>
            <person name="Cannon C."/>
            <person name="Castanera R."/>
            <person name="Culley D."/>
            <person name="Daum C."/>
            <person name="Ezra D."/>
            <person name="Gonzalez J."/>
            <person name="Henrissat B."/>
            <person name="Kuo A."/>
            <person name="Liang C."/>
            <person name="Lipzen A."/>
            <person name="Lutzoni F."/>
            <person name="Magnuson J."/>
            <person name="Mondo S."/>
            <person name="Nolan M."/>
            <person name="Ohm R."/>
            <person name="Pangilinan J."/>
            <person name="Park H.-J."/>
            <person name="Ramirez L."/>
            <person name="Alfaro M."/>
            <person name="Sun H."/>
            <person name="Tritt A."/>
            <person name="Yoshinaga Y."/>
            <person name="Zwiers L.-H."/>
            <person name="Turgeon B."/>
            <person name="Goodwin S."/>
            <person name="Spatafora J."/>
            <person name="Crous P."/>
            <person name="Grigoriev I."/>
        </authorList>
    </citation>
    <scope>NUCLEOTIDE SEQUENCE</scope>
    <source>
        <strain evidence="7">CBS 119925</strain>
    </source>
</reference>
<comment type="subcellular location">
    <subcellularLocation>
        <location evidence="1">Membrane</location>
        <topology evidence="1">Single-pass membrane protein</topology>
    </subcellularLocation>
</comment>
<keyword evidence="8" id="KW-1185">Reference proteome</keyword>
<feature type="compositionally biased region" description="Polar residues" evidence="5">
    <location>
        <begin position="464"/>
        <end position="474"/>
    </location>
</feature>
<dbReference type="PANTHER" id="PTHR15549:SF32">
    <property type="entry name" value="SH3 DOMAIN-CONTAINING PROTEIN"/>
    <property type="match status" value="1"/>
</dbReference>
<dbReference type="GO" id="GO:0071944">
    <property type="term" value="C:cell periphery"/>
    <property type="evidence" value="ECO:0007669"/>
    <property type="project" value="UniProtKB-ARBA"/>
</dbReference>
<feature type="compositionally biased region" description="Polar residues" evidence="5">
    <location>
        <begin position="364"/>
        <end position="388"/>
    </location>
</feature>
<evidence type="ECO:0008006" key="9">
    <source>
        <dbReference type="Google" id="ProtNLM"/>
    </source>
</evidence>
<feature type="region of interest" description="Disordered" evidence="5">
    <location>
        <begin position="363"/>
        <end position="388"/>
    </location>
</feature>
<sequence length="521" mass="55358">MAQQCIPLTGSSACPAFSDASISTNAPYPFLAFVSDVQSFDDELRAYVNSSYARRQYVERMGCSSVNLDNTTGIYARYTTSVLCNFIVQASIAPCGLSDANSRPLCVTSCGDYAISEREIISTPDLCGSPGTNSDDIVRADFQDCSTPARALAGSCIEAAENEPDECGYLSNLSGLCGFCAQSTTNNTDSCCVNSNVESRCQNVRLPEISSRPPMSLPTGNTAVPTTPAAGGGNSKDGLSGGAIAGIVVGSVLGAALILAAVIFFCIRVRRRQNHNGSFLNAPAPARHGPEMGYHDGASNSAIPVPGARVARMSALEEPEHLDRTSPRTARGFAAYRGESSASIRSFPKRDGSLSGRSALAISDTHSSPLSGSDSDRNFSSPEGLASGQSEQLNFFKDYYSQDDIRPNDTVATLWAYQPRANDEHGLERGDMLKVVGIWDDGWATGIKLTETAEQWEARKQLQRDSGVSNGSRQSHADNDAEIKAFPLVCVCLPQHWRKTIEGDSTDTGAGSGGDREPPIP</sequence>
<feature type="region of interest" description="Disordered" evidence="5">
    <location>
        <begin position="209"/>
        <end position="234"/>
    </location>
</feature>
<evidence type="ECO:0000256" key="3">
    <source>
        <dbReference type="ARBA" id="ARBA00022989"/>
    </source>
</evidence>
<feature type="region of interest" description="Disordered" evidence="5">
    <location>
        <begin position="501"/>
        <end position="521"/>
    </location>
</feature>
<name>A0A6A6V744_9PLEO</name>
<keyword evidence="3 6" id="KW-1133">Transmembrane helix</keyword>
<accession>A0A6A6V744</accession>
<dbReference type="EMBL" id="MU006582">
    <property type="protein sequence ID" value="KAF2745544.1"/>
    <property type="molecule type" value="Genomic_DNA"/>
</dbReference>
<evidence type="ECO:0000313" key="7">
    <source>
        <dbReference type="EMBL" id="KAF2745544.1"/>
    </source>
</evidence>
<evidence type="ECO:0000256" key="2">
    <source>
        <dbReference type="ARBA" id="ARBA00022692"/>
    </source>
</evidence>
<dbReference type="InterPro" id="IPR036028">
    <property type="entry name" value="SH3-like_dom_sf"/>
</dbReference>
<feature type="region of interest" description="Disordered" evidence="5">
    <location>
        <begin position="460"/>
        <end position="479"/>
    </location>
</feature>
<keyword evidence="4 6" id="KW-0472">Membrane</keyword>
<protein>
    <recommendedName>
        <fullName evidence="9">SH3 domain-containing protein</fullName>
    </recommendedName>
</protein>
<gene>
    <name evidence="7" type="ORF">M011DRAFT_479049</name>
</gene>
<evidence type="ECO:0000256" key="1">
    <source>
        <dbReference type="ARBA" id="ARBA00004167"/>
    </source>
</evidence>
<proteinExistence type="predicted"/>
<organism evidence="7 8">
    <name type="scientific">Sporormia fimetaria CBS 119925</name>
    <dbReference type="NCBI Taxonomy" id="1340428"/>
    <lineage>
        <taxon>Eukaryota</taxon>
        <taxon>Fungi</taxon>
        <taxon>Dikarya</taxon>
        <taxon>Ascomycota</taxon>
        <taxon>Pezizomycotina</taxon>
        <taxon>Dothideomycetes</taxon>
        <taxon>Pleosporomycetidae</taxon>
        <taxon>Pleosporales</taxon>
        <taxon>Sporormiaceae</taxon>
        <taxon>Sporormia</taxon>
    </lineage>
</organism>
<evidence type="ECO:0000256" key="5">
    <source>
        <dbReference type="SAM" id="MobiDB-lite"/>
    </source>
</evidence>
<evidence type="ECO:0000256" key="6">
    <source>
        <dbReference type="SAM" id="Phobius"/>
    </source>
</evidence>
<dbReference type="AlphaFoldDB" id="A0A6A6V744"/>
<dbReference type="CDD" id="cd12087">
    <property type="entry name" value="TM_EGFR-like"/>
    <property type="match status" value="1"/>
</dbReference>
<dbReference type="Proteomes" id="UP000799440">
    <property type="component" value="Unassembled WGS sequence"/>
</dbReference>
<dbReference type="OrthoDB" id="2163411at2759"/>
<dbReference type="PANTHER" id="PTHR15549">
    <property type="entry name" value="PAIRED IMMUNOGLOBULIN-LIKE TYPE 2 RECEPTOR"/>
    <property type="match status" value="1"/>
</dbReference>